<protein>
    <recommendedName>
        <fullName evidence="4">EF-hand domain-containing protein</fullName>
    </recommendedName>
</protein>
<feature type="region of interest" description="Disordered" evidence="1">
    <location>
        <begin position="926"/>
        <end position="946"/>
    </location>
</feature>
<dbReference type="OrthoDB" id="313506at2759"/>
<reference evidence="2" key="1">
    <citation type="submission" date="2019-06" db="EMBL/GenBank/DDBJ databases">
        <authorList>
            <person name="Zheng W."/>
        </authorList>
    </citation>
    <scope>NUCLEOTIDE SEQUENCE</scope>
    <source>
        <strain evidence="2">QDHG01</strain>
    </source>
</reference>
<dbReference type="EMBL" id="RRYP01001620">
    <property type="protein sequence ID" value="TNV85697.1"/>
    <property type="molecule type" value="Genomic_DNA"/>
</dbReference>
<comment type="caution">
    <text evidence="2">The sequence shown here is derived from an EMBL/GenBank/DDBJ whole genome shotgun (WGS) entry which is preliminary data.</text>
</comment>
<evidence type="ECO:0008006" key="4">
    <source>
        <dbReference type="Google" id="ProtNLM"/>
    </source>
</evidence>
<feature type="compositionally biased region" description="Polar residues" evidence="1">
    <location>
        <begin position="240"/>
        <end position="285"/>
    </location>
</feature>
<organism evidence="2 3">
    <name type="scientific">Halteria grandinella</name>
    <dbReference type="NCBI Taxonomy" id="5974"/>
    <lineage>
        <taxon>Eukaryota</taxon>
        <taxon>Sar</taxon>
        <taxon>Alveolata</taxon>
        <taxon>Ciliophora</taxon>
        <taxon>Intramacronucleata</taxon>
        <taxon>Spirotrichea</taxon>
        <taxon>Stichotrichia</taxon>
        <taxon>Sporadotrichida</taxon>
        <taxon>Halteriidae</taxon>
        <taxon>Halteria</taxon>
    </lineage>
</organism>
<feature type="region of interest" description="Disordered" evidence="1">
    <location>
        <begin position="356"/>
        <end position="401"/>
    </location>
</feature>
<feature type="region of interest" description="Disordered" evidence="1">
    <location>
        <begin position="236"/>
        <end position="285"/>
    </location>
</feature>
<feature type="compositionally biased region" description="Polar residues" evidence="1">
    <location>
        <begin position="1"/>
        <end position="22"/>
    </location>
</feature>
<name>A0A8J8T7U4_HALGN</name>
<feature type="region of interest" description="Disordered" evidence="1">
    <location>
        <begin position="1"/>
        <end position="60"/>
    </location>
</feature>
<keyword evidence="3" id="KW-1185">Reference proteome</keyword>
<dbReference type="AlphaFoldDB" id="A0A8J8T7U4"/>
<feature type="region of interest" description="Disordered" evidence="1">
    <location>
        <begin position="829"/>
        <end position="908"/>
    </location>
</feature>
<dbReference type="Proteomes" id="UP000785679">
    <property type="component" value="Unassembled WGS sequence"/>
</dbReference>
<evidence type="ECO:0000313" key="3">
    <source>
        <dbReference type="Proteomes" id="UP000785679"/>
    </source>
</evidence>
<feature type="region of interest" description="Disordered" evidence="1">
    <location>
        <begin position="549"/>
        <end position="576"/>
    </location>
</feature>
<dbReference type="PANTHER" id="PTHR35381">
    <property type="entry name" value="EF-HAND DOMAIN-CONTAINING PROTEIN"/>
    <property type="match status" value="1"/>
</dbReference>
<feature type="compositionally biased region" description="Low complexity" evidence="1">
    <location>
        <begin position="615"/>
        <end position="629"/>
    </location>
</feature>
<proteinExistence type="predicted"/>
<sequence>MNSQWNNNQAPLPPRGSQNSFGQPPPQSQPMKTNLSQISFNSQKQGGRLHVPDDYEPYANDESALQLQKEKFFESLGLPPDLSDQAVKQYTSNQQKERILNQTLQSNEGDMFKSCNTHLQQPPGGQLYTAGSQAQILQRGNSGAVGQQNTSYKSAFGEGQSQGSFLTAHDQPQVNQPRFGQEGAQIEQQMMGSSAHFPSRHTDSVGVPVMVSGPQGPIQLDEMKKFEDLFIDSQRKHSAPVNSNQRVIDPSLQNPFNATLNDGSRRPSQQQLHDQPVSFSNTLTQPVNNNRREILTISVEITEGQTADIIIREGDDPSALANEFARQYGISSALRDLLADQVQEKLETFLQEEQQMRYPQPQGDTHSQSPGELSNNLASSSHDTRKQQPPQPNPYSNKQTASNSQLIENNNNTGRSNNSNQYMHQGTHLAQEYGNIQQQQLRHSVGNSSTVSASQIQHTINGAEVLYHNNQRYHPQQQRLNQSSFMQNNTNSSVAGLSFGPGAASTYEQWKESVSAQLRYQHMNQPKINENSRRIIEHKRMLNNVPVHHETLSRKPSPSGGNISVHHRLHQQAVSKQRQYIPHNNNVMGQTFHSNSNNPLRRVLNLSAQNSPSHQNRSQSAQDNANNSSLKRSAPRELINYGERLYIKGLKRKEEQSRLLKEVKAQQEMQKLNQFCSFQPQINEVSRIIAHPLRGEGQSAEDALIKYGVQARERVEQKRSERLFREVAECRFHPQISKKSELMVRQKAQGGYESDGGAVQERDRQAREKIFDDKFSSLYYDALRRKERQEKVYARCMAPDFTFQPDTRISKYYYQRLEARDPAYQHKTLALPPQTPNHGHANRTNSVPHSRHKRNLSADGRYHEKERLHRSLKKSSTLSNDLFDPETHQWNFHPKVGRGPRNQHRPENGGLATAQMLYEQSRALQEKMEQKKRYMEQQMNRDRKQVHTIDRSRGIIEELKIKHFQTLFRRLDSDQDGQISSQKIDITWLPSQLIDVLQLIFAEMEDSGHTLTEEEFIDATFRLYDSLPISGKRVLFDAKEVNSAQKDKKKSYNGHQFKPKLDSNSIKIAAQKRSHHEDIAQILYRKKKEYDQRVQEKVQEKENQELLGCTFHPNIIQSPQSGIKVYGNGGSLQNSRGSFGGGAGNIPYNSSQHTATFLNNNNNNNAGSQQQFDLNTLAYNVASEYMIMPRPSSQSLNVVVNNNSALQTIPEVRQQPQRNMGLTPVLQQKYGNPVVTQQ</sequence>
<feature type="region of interest" description="Disordered" evidence="1">
    <location>
        <begin position="609"/>
        <end position="635"/>
    </location>
</feature>
<accession>A0A8J8T7U4</accession>
<evidence type="ECO:0000256" key="1">
    <source>
        <dbReference type="SAM" id="MobiDB-lite"/>
    </source>
</evidence>
<feature type="compositionally biased region" description="Polar residues" evidence="1">
    <location>
        <begin position="362"/>
        <end position="381"/>
    </location>
</feature>
<dbReference type="PANTHER" id="PTHR35381:SF1">
    <property type="entry name" value="EF-HAND DOMAIN-CONTAINING PROTEIN"/>
    <property type="match status" value="1"/>
</dbReference>
<evidence type="ECO:0000313" key="2">
    <source>
        <dbReference type="EMBL" id="TNV85697.1"/>
    </source>
</evidence>
<feature type="compositionally biased region" description="Basic and acidic residues" evidence="1">
    <location>
        <begin position="860"/>
        <end position="869"/>
    </location>
</feature>
<feature type="compositionally biased region" description="Polar residues" evidence="1">
    <location>
        <begin position="29"/>
        <end position="45"/>
    </location>
</feature>
<gene>
    <name evidence="2" type="ORF">FGO68_gene12173</name>
</gene>